<comment type="caution">
    <text evidence="1">The sequence shown here is derived from an EMBL/GenBank/DDBJ whole genome shotgun (WGS) entry which is preliminary data.</text>
</comment>
<keyword evidence="2" id="KW-1185">Reference proteome</keyword>
<organism evidence="1 2">
    <name type="scientific">Fusarium decemcellulare</name>
    <dbReference type="NCBI Taxonomy" id="57161"/>
    <lineage>
        <taxon>Eukaryota</taxon>
        <taxon>Fungi</taxon>
        <taxon>Dikarya</taxon>
        <taxon>Ascomycota</taxon>
        <taxon>Pezizomycotina</taxon>
        <taxon>Sordariomycetes</taxon>
        <taxon>Hypocreomycetidae</taxon>
        <taxon>Hypocreales</taxon>
        <taxon>Nectriaceae</taxon>
        <taxon>Fusarium</taxon>
        <taxon>Fusarium decemcellulare species complex</taxon>
    </lineage>
</organism>
<evidence type="ECO:0000313" key="1">
    <source>
        <dbReference type="EMBL" id="KAJ3524873.1"/>
    </source>
</evidence>
<sequence>MARVLKAKYDAGLLKPFNYIKGYARLGTYLDSHIAPSSKQKILRTINQFRPKFREKAQALTDMELVYVEMWFEKQLMDYDRVFASMAVPACCWRRTGEIFRGNKEMAELIGVSVAQLRDGKIALHEILTEESMVRYWEEFGTIAFDPAHETLLTACSLKNPNPGSNHPIVKCCFSFMIRRDDHKLPALIRVPFHRTTNMPPANPSITDRDRRVSELIEFAHDLLSKLPTSYDSSSTDALLADLDHHIFTVNGMSESPISISSKTAKDLKDVGRKLWNECIREKRRRNDMLASRSKSKLLVRTRIFAFLAHTLARDSCRGKRADAEEDAIYSINLALTLARICVDELDLDGARLAMTKSTQYIDQLKEAGMTSPIDDMRRRKLEAEHLAMRCALSWKEDRLDVAEFIYGKAKSLLQHLEPSSAELLADTFQHIGAGFSTKADYVMALKWLRRAQALINSQELGSLSTAGLELRMATHHELIQALMGVGTDESIQEADGLKLEILQRSSDEAFDTNGCASVLRRMIRSLDLSDTGLGFLLHNIKVLRDRNPRLALSLLEELLRTRLLRSGNMGWIGKALIRRVWMGTMEMEASEAAANLTQLLDELVQECGQCNADITAAAQSLIWKKLDAIYSKKQYQATKMWCHVALHSIFSNSGEASQGKFGRKLILCAIASDDIEAAKSTFHSMPKSVQDEQLTRYLMFKASLIGWDHDLGRQCVEFISKSTDKSKSQDILYACVREAQHIGDKFCTLEALKAIAETFSYEASPAANLPSILRCSIRLIHLVEAEQGEEADGVFELTEDTCNIFEKDISSEEATDLRLMAMRCHFVIAAALVSVARAEDKVNEQLQRYLEMRRHIAAFDELFEKNFENDSRNRDGRVYTDLMSKMSILFVFDFEAAICLKSWDDLSKIIRKGRACKDEQMYKAMGDCLLRSQAPGQVMYTAMRLIINEIFALEQFDSRQLGKYMRCVFQAILPLDDNLALQVVQQALQIAQEGRQMQKSFPAQELDWIVATAFNHSLDILARGDEKLCQQWALKALELAEYMDDGGDMKHVLRERVVKMGLGSGSINVCGSFALHVSAIDQRQTHICPLRPFQKVYSSMGPAQRRVRPCAMQFLRCSMQCVVYPSIPCSDAAIQEQFKKSKDKEKKDA</sequence>
<dbReference type="EMBL" id="JANRMS010002003">
    <property type="protein sequence ID" value="KAJ3524873.1"/>
    <property type="molecule type" value="Genomic_DNA"/>
</dbReference>
<reference evidence="1" key="1">
    <citation type="submission" date="2022-08" db="EMBL/GenBank/DDBJ databases">
        <title>Genome Sequence of Fusarium decemcellulare.</title>
        <authorList>
            <person name="Buettner E."/>
        </authorList>
    </citation>
    <scope>NUCLEOTIDE SEQUENCE</scope>
    <source>
        <strain evidence="1">Babe19</strain>
    </source>
</reference>
<accession>A0ACC1RSW2</accession>
<dbReference type="Proteomes" id="UP001148629">
    <property type="component" value="Unassembled WGS sequence"/>
</dbReference>
<name>A0ACC1RSW2_9HYPO</name>
<gene>
    <name evidence="1" type="ORF">NM208_g11879</name>
</gene>
<proteinExistence type="predicted"/>
<evidence type="ECO:0000313" key="2">
    <source>
        <dbReference type="Proteomes" id="UP001148629"/>
    </source>
</evidence>
<protein>
    <submittedName>
        <fullName evidence="1">Uncharacterized protein</fullName>
    </submittedName>
</protein>